<comment type="caution">
    <text evidence="7">The sequence shown here is derived from an EMBL/GenBank/DDBJ whole genome shotgun (WGS) entry which is preliminary data.</text>
</comment>
<keyword evidence="3" id="KW-0067">ATP-binding</keyword>
<dbReference type="EMBL" id="JAWXYG010000003">
    <property type="protein sequence ID" value="KAK4278974.1"/>
    <property type="molecule type" value="Genomic_DNA"/>
</dbReference>
<keyword evidence="5" id="KW-0472">Membrane</keyword>
<dbReference type="InterPro" id="IPR050856">
    <property type="entry name" value="Biotin_carboxylase_complex"/>
</dbReference>
<dbReference type="PANTHER" id="PTHR18866:SF33">
    <property type="entry name" value="METHYLCROTONOYL-COA CARBOXYLASE SUBUNIT ALPHA, MITOCHONDRIAL-RELATED"/>
    <property type="match status" value="1"/>
</dbReference>
<evidence type="ECO:0000313" key="7">
    <source>
        <dbReference type="EMBL" id="KAK4275133.1"/>
    </source>
</evidence>
<evidence type="ECO:0000256" key="5">
    <source>
        <dbReference type="SAM" id="Phobius"/>
    </source>
</evidence>
<gene>
    <name evidence="9" type="ORF">QN277_011557</name>
    <name evidence="8" type="ORF">QN277_016743</name>
    <name evidence="7" type="ORF">QN277_018267</name>
</gene>
<dbReference type="Gene3D" id="3.30.470.20">
    <property type="entry name" value="ATP-grasp fold, B domain"/>
    <property type="match status" value="1"/>
</dbReference>
<keyword evidence="4" id="KW-0092">Biotin</keyword>
<dbReference type="GO" id="GO:0005739">
    <property type="term" value="C:mitochondrion"/>
    <property type="evidence" value="ECO:0007669"/>
    <property type="project" value="TreeGrafter"/>
</dbReference>
<dbReference type="AlphaFoldDB" id="A0AAE1JT24"/>
<evidence type="ECO:0000313" key="9">
    <source>
        <dbReference type="EMBL" id="KAK4279846.1"/>
    </source>
</evidence>
<dbReference type="InterPro" id="IPR011764">
    <property type="entry name" value="Biotin_carboxylation_dom"/>
</dbReference>
<keyword evidence="5" id="KW-0812">Transmembrane</keyword>
<dbReference type="Pfam" id="PF02785">
    <property type="entry name" value="Biotin_carb_C"/>
    <property type="match status" value="1"/>
</dbReference>
<feature type="domain" description="Biotin carboxylation" evidence="6">
    <location>
        <begin position="1"/>
        <end position="78"/>
    </location>
</feature>
<dbReference type="InterPro" id="IPR005482">
    <property type="entry name" value="Biotin_COase_C"/>
</dbReference>
<dbReference type="GO" id="GO:0005524">
    <property type="term" value="F:ATP binding"/>
    <property type="evidence" value="ECO:0007669"/>
    <property type="project" value="UniProtKB-KW"/>
</dbReference>
<dbReference type="SMART" id="SM00878">
    <property type="entry name" value="Biotin_carb_C"/>
    <property type="match status" value="1"/>
</dbReference>
<dbReference type="Proteomes" id="UP001293593">
    <property type="component" value="Unassembled WGS sequence"/>
</dbReference>
<evidence type="ECO:0000259" key="6">
    <source>
        <dbReference type="PROSITE" id="PS50979"/>
    </source>
</evidence>
<protein>
    <recommendedName>
        <fullName evidence="6">Biotin carboxylation domain-containing protein</fullName>
    </recommendedName>
</protein>
<evidence type="ECO:0000256" key="1">
    <source>
        <dbReference type="ARBA" id="ARBA00022598"/>
    </source>
</evidence>
<sequence length="78" mass="8855">MKLEYVVMGVFLIMYYLFACGNSAILAVRVETGVKERDTVSMHYDPMIAKLVVWVKNRAAALVKLKDCLSKFQVVILL</sequence>
<dbReference type="PANTHER" id="PTHR18866">
    <property type="entry name" value="CARBOXYLASE:PYRUVATE/ACETYL-COA/PROPIONYL-COA CARBOXYLASE"/>
    <property type="match status" value="1"/>
</dbReference>
<evidence type="ECO:0000313" key="8">
    <source>
        <dbReference type="EMBL" id="KAK4278974.1"/>
    </source>
</evidence>
<evidence type="ECO:0000256" key="4">
    <source>
        <dbReference type="ARBA" id="ARBA00023267"/>
    </source>
</evidence>
<evidence type="ECO:0000256" key="2">
    <source>
        <dbReference type="ARBA" id="ARBA00022741"/>
    </source>
</evidence>
<keyword evidence="10" id="KW-1185">Reference proteome</keyword>
<dbReference type="PROSITE" id="PS50979">
    <property type="entry name" value="BC"/>
    <property type="match status" value="1"/>
</dbReference>
<evidence type="ECO:0000313" key="10">
    <source>
        <dbReference type="Proteomes" id="UP001293593"/>
    </source>
</evidence>
<name>A0AAE1JT24_9FABA</name>
<dbReference type="EMBL" id="JAWXYG010000004">
    <property type="protein sequence ID" value="KAK4275133.1"/>
    <property type="molecule type" value="Genomic_DNA"/>
</dbReference>
<proteinExistence type="predicted"/>
<dbReference type="InterPro" id="IPR011054">
    <property type="entry name" value="Rudment_hybrid_motif"/>
</dbReference>
<dbReference type="SUPFAM" id="SSF51246">
    <property type="entry name" value="Rudiment single hybrid motif"/>
    <property type="match status" value="1"/>
</dbReference>
<evidence type="ECO:0000256" key="3">
    <source>
        <dbReference type="ARBA" id="ARBA00022840"/>
    </source>
</evidence>
<dbReference type="EMBL" id="JAWXYG010000002">
    <property type="protein sequence ID" value="KAK4279846.1"/>
    <property type="molecule type" value="Genomic_DNA"/>
</dbReference>
<keyword evidence="2" id="KW-0547">Nucleotide-binding</keyword>
<keyword evidence="5" id="KW-1133">Transmembrane helix</keyword>
<accession>A0AAE1JT24</accession>
<keyword evidence="1" id="KW-0436">Ligase</keyword>
<dbReference type="GO" id="GO:0004485">
    <property type="term" value="F:methylcrotonoyl-CoA carboxylase activity"/>
    <property type="evidence" value="ECO:0007669"/>
    <property type="project" value="TreeGrafter"/>
</dbReference>
<reference evidence="7" key="1">
    <citation type="submission" date="2023-10" db="EMBL/GenBank/DDBJ databases">
        <title>Chromosome-level genome of the transformable northern wattle, Acacia crassicarpa.</title>
        <authorList>
            <person name="Massaro I."/>
            <person name="Sinha N.R."/>
            <person name="Poethig S."/>
            <person name="Leichty A.R."/>
        </authorList>
    </citation>
    <scope>NUCLEOTIDE SEQUENCE</scope>
    <source>
        <strain evidence="7">Acra3RX</strain>
        <tissue evidence="7">Leaf</tissue>
    </source>
</reference>
<organism evidence="7 10">
    <name type="scientific">Acacia crassicarpa</name>
    <name type="common">northern wattle</name>
    <dbReference type="NCBI Taxonomy" id="499986"/>
    <lineage>
        <taxon>Eukaryota</taxon>
        <taxon>Viridiplantae</taxon>
        <taxon>Streptophyta</taxon>
        <taxon>Embryophyta</taxon>
        <taxon>Tracheophyta</taxon>
        <taxon>Spermatophyta</taxon>
        <taxon>Magnoliopsida</taxon>
        <taxon>eudicotyledons</taxon>
        <taxon>Gunneridae</taxon>
        <taxon>Pentapetalae</taxon>
        <taxon>rosids</taxon>
        <taxon>fabids</taxon>
        <taxon>Fabales</taxon>
        <taxon>Fabaceae</taxon>
        <taxon>Caesalpinioideae</taxon>
        <taxon>mimosoid clade</taxon>
        <taxon>Acacieae</taxon>
        <taxon>Acacia</taxon>
    </lineage>
</organism>
<feature type="transmembrane region" description="Helical" evidence="5">
    <location>
        <begin position="6"/>
        <end position="28"/>
    </location>
</feature>